<keyword evidence="2" id="KW-1185">Reference proteome</keyword>
<dbReference type="Proteomes" id="UP001431181">
    <property type="component" value="Unassembled WGS sequence"/>
</dbReference>
<gene>
    <name evidence="1" type="ORF">ONZ52_11875</name>
</gene>
<dbReference type="RefSeq" id="WP_265218823.1">
    <property type="nucleotide sequence ID" value="NZ_JAPEUL010000007.1"/>
</dbReference>
<proteinExistence type="predicted"/>
<protein>
    <submittedName>
        <fullName evidence="1">Uncharacterized protein</fullName>
    </submittedName>
</protein>
<organism evidence="1 2">
    <name type="scientific">Marinomonas rhodophyticola</name>
    <dbReference type="NCBI Taxonomy" id="2992803"/>
    <lineage>
        <taxon>Bacteria</taxon>
        <taxon>Pseudomonadati</taxon>
        <taxon>Pseudomonadota</taxon>
        <taxon>Gammaproteobacteria</taxon>
        <taxon>Oceanospirillales</taxon>
        <taxon>Oceanospirillaceae</taxon>
        <taxon>Marinomonas</taxon>
    </lineage>
</organism>
<dbReference type="EMBL" id="JAPEUL010000007">
    <property type="protein sequence ID" value="MCW4629615.1"/>
    <property type="molecule type" value="Genomic_DNA"/>
</dbReference>
<name>A0ABT3KGH2_9GAMM</name>
<reference evidence="1" key="1">
    <citation type="submission" date="2022-11" db="EMBL/GenBank/DDBJ databases">
        <title>Marinomonas sp. nov., isolated from marine algae.</title>
        <authorList>
            <person name="Choi D.G."/>
            <person name="Kim J.M."/>
            <person name="Lee J.K."/>
            <person name="Baek J.H."/>
            <person name="Jeon C.O."/>
        </authorList>
    </citation>
    <scope>NUCLEOTIDE SEQUENCE</scope>
    <source>
        <strain evidence="1">KJ51-3</strain>
    </source>
</reference>
<evidence type="ECO:0000313" key="2">
    <source>
        <dbReference type="Proteomes" id="UP001431181"/>
    </source>
</evidence>
<evidence type="ECO:0000313" key="1">
    <source>
        <dbReference type="EMBL" id="MCW4629615.1"/>
    </source>
</evidence>
<comment type="caution">
    <text evidence="1">The sequence shown here is derived from an EMBL/GenBank/DDBJ whole genome shotgun (WGS) entry which is preliminary data.</text>
</comment>
<accession>A0ABT3KGH2</accession>
<sequence length="103" mass="11802">MMSQIKPKWPRKQRLSEYAKNNFVDPKAERANLCRQCRQGELPATKEGNIWFIWVLPDGSAAYGYSEDKPVQKQAKMDRPKTGNAIADAILSNYVMDKGIELR</sequence>